<comment type="caution">
    <text evidence="2">The sequence shown here is derived from an EMBL/GenBank/DDBJ whole genome shotgun (WGS) entry which is preliminary data.</text>
</comment>
<dbReference type="Proteomes" id="UP000297299">
    <property type="component" value="Unassembled WGS sequence"/>
</dbReference>
<sequence>MAGQNHHPATSQNSIELEEESHHDSEPVNFDYVASYDEIVSPAENAVDEREDEFESFVTEHEVLDDPNENEGENENDGASTGEYCILCRARLFPFYFLNEPNRRRYQEWLSENPAEQWQLKTRAVMNLQLDEHENPVMTKAFVFDSLAVETSLIGQPASQIISLVPRPDLDDYVDTFAYCFHDWCYSVLSWKTKQNSAKFLFELGRKLNTSPVWEKSAEWTGPLYPQIDSNTLLSTADDGSAKLQPLFLSRLPAELRSRIWSYIGSEAAYSAFLLVVGETSHLASQISQPTSELLPIEQNSYIRATFNEIYGTEYIQDLTQDATSSGGLRISQTVSEIDLISSVHGICAIRFSGRGWTSEWLGKIPHTGHSWHGTILVDDTNLLICSHNCIVGVESHFSSGSNFVGSRGEVAVHMSLAPGELVSDVWLRLYVDLPVESVPAVLIQTTLGRECTFGPYVPPDNYGQYQWAMLQHVGRISGFYYENAPRIKRIGVIGDNKNVSRAENQLPRYETRVPEQPYLGNPQFVTDAVIDSLKTVNICRVGTRCVGVFIRYLDPEMSPVTLGQWYVIIFKRSKSGGVVQDIIFSNHDSPELKESSLDVEIKVYEIGTRIVWWSTGRRDSMTA</sequence>
<name>A0A4Y8CLE4_9HELO</name>
<evidence type="ECO:0000256" key="1">
    <source>
        <dbReference type="SAM" id="MobiDB-lite"/>
    </source>
</evidence>
<gene>
    <name evidence="2" type="ORF">BOTCAL_0589g00010</name>
</gene>
<accession>A0A4Y8CLE4</accession>
<keyword evidence="3" id="KW-1185">Reference proteome</keyword>
<dbReference type="STRING" id="38488.A0A4Y8CLE4"/>
<feature type="region of interest" description="Disordered" evidence="1">
    <location>
        <begin position="1"/>
        <end position="28"/>
    </location>
</feature>
<feature type="compositionally biased region" description="Acidic residues" evidence="1">
    <location>
        <begin position="65"/>
        <end position="76"/>
    </location>
</feature>
<protein>
    <submittedName>
        <fullName evidence="2">Uncharacterized protein</fullName>
    </submittedName>
</protein>
<proteinExistence type="predicted"/>
<evidence type="ECO:0000313" key="3">
    <source>
        <dbReference type="Proteomes" id="UP000297299"/>
    </source>
</evidence>
<evidence type="ECO:0000313" key="2">
    <source>
        <dbReference type="EMBL" id="TEY35479.1"/>
    </source>
</evidence>
<organism evidence="2 3">
    <name type="scientific">Botryotinia calthae</name>
    <dbReference type="NCBI Taxonomy" id="38488"/>
    <lineage>
        <taxon>Eukaryota</taxon>
        <taxon>Fungi</taxon>
        <taxon>Dikarya</taxon>
        <taxon>Ascomycota</taxon>
        <taxon>Pezizomycotina</taxon>
        <taxon>Leotiomycetes</taxon>
        <taxon>Helotiales</taxon>
        <taxon>Sclerotiniaceae</taxon>
        <taxon>Botryotinia</taxon>
    </lineage>
</organism>
<dbReference type="EMBL" id="PHWZ01000586">
    <property type="protein sequence ID" value="TEY35479.1"/>
    <property type="molecule type" value="Genomic_DNA"/>
</dbReference>
<feature type="region of interest" description="Disordered" evidence="1">
    <location>
        <begin position="46"/>
        <end position="78"/>
    </location>
</feature>
<dbReference type="OrthoDB" id="3520695at2759"/>
<reference evidence="2 3" key="1">
    <citation type="submission" date="2017-11" db="EMBL/GenBank/DDBJ databases">
        <title>Comparative genomics of Botrytis spp.</title>
        <authorList>
            <person name="Valero-Jimenez C.A."/>
            <person name="Tapia P."/>
            <person name="Veloso J."/>
            <person name="Silva-Moreno E."/>
            <person name="Staats M."/>
            <person name="Valdes J.H."/>
            <person name="Van Kan J.A.L."/>
        </authorList>
    </citation>
    <scope>NUCLEOTIDE SEQUENCE [LARGE SCALE GENOMIC DNA]</scope>
    <source>
        <strain evidence="2 3">MUCL2830</strain>
    </source>
</reference>
<dbReference type="AlphaFoldDB" id="A0A4Y8CLE4"/>